<keyword evidence="1" id="KW-1133">Transmembrane helix</keyword>
<gene>
    <name evidence="2" type="ORF">RDB_LOCUS122268</name>
</gene>
<feature type="transmembrane region" description="Helical" evidence="1">
    <location>
        <begin position="28"/>
        <end position="45"/>
    </location>
</feature>
<protein>
    <submittedName>
        <fullName evidence="2">Uncharacterized protein</fullName>
    </submittedName>
</protein>
<comment type="caution">
    <text evidence="2">The sequence shown here is derived from an EMBL/GenBank/DDBJ whole genome shotgun (WGS) entry which is preliminary data.</text>
</comment>
<evidence type="ECO:0000256" key="1">
    <source>
        <dbReference type="SAM" id="Phobius"/>
    </source>
</evidence>
<accession>A0A8H3B784</accession>
<dbReference type="AlphaFoldDB" id="A0A8H3B784"/>
<name>A0A8H3B784_9AGAM</name>
<dbReference type="EMBL" id="CAJMWW010000136">
    <property type="protein sequence ID" value="CAE6449329.1"/>
    <property type="molecule type" value="Genomic_DNA"/>
</dbReference>
<sequence length="287" mass="31760">MTGISPVGRCVFPAADGRILLPSVFRKLGLLWVIVIVTGIFRTRVTRRTWILPRMQAWVDWCPVLFAGGAWVALGGAHYHCIREPMNASYEIRLSISGWDQKWIYLVVKFVSHPKRVSSRTLLRIAISNTTIPSITTTSTPLVTEPSIPGEPALNTSSKATLLDASRVDSKLAFKPTIGTHDDDGALINCVAISTYCFKHGCVTVPPKIALAISGFSLTAAGDSSNWEHATRARERDPARMAEFLRGGWKTEENQFRELSPEVEADRVRRLADLKKLTEGLDGLRAY</sequence>
<dbReference type="Proteomes" id="UP000663841">
    <property type="component" value="Unassembled WGS sequence"/>
</dbReference>
<evidence type="ECO:0000313" key="3">
    <source>
        <dbReference type="Proteomes" id="UP000663841"/>
    </source>
</evidence>
<evidence type="ECO:0000313" key="2">
    <source>
        <dbReference type="EMBL" id="CAE6449329.1"/>
    </source>
</evidence>
<organism evidence="2 3">
    <name type="scientific">Rhizoctonia solani</name>
    <dbReference type="NCBI Taxonomy" id="456999"/>
    <lineage>
        <taxon>Eukaryota</taxon>
        <taxon>Fungi</taxon>
        <taxon>Dikarya</taxon>
        <taxon>Basidiomycota</taxon>
        <taxon>Agaricomycotina</taxon>
        <taxon>Agaricomycetes</taxon>
        <taxon>Cantharellales</taxon>
        <taxon>Ceratobasidiaceae</taxon>
        <taxon>Rhizoctonia</taxon>
    </lineage>
</organism>
<keyword evidence="1" id="KW-0472">Membrane</keyword>
<dbReference type="InterPro" id="IPR051490">
    <property type="entry name" value="THEM6_lcsJ_thioesterase"/>
</dbReference>
<proteinExistence type="predicted"/>
<dbReference type="PANTHER" id="PTHR12475">
    <property type="match status" value="1"/>
</dbReference>
<dbReference type="PANTHER" id="PTHR12475:SF4">
    <property type="entry name" value="PROTEIN THEM6"/>
    <property type="match status" value="1"/>
</dbReference>
<reference evidence="2" key="1">
    <citation type="submission" date="2021-01" db="EMBL/GenBank/DDBJ databases">
        <authorList>
            <person name="Kaushik A."/>
        </authorList>
    </citation>
    <scope>NUCLEOTIDE SEQUENCE</scope>
    <source>
        <strain evidence="2">AG3-T5</strain>
    </source>
</reference>
<keyword evidence="1" id="KW-0812">Transmembrane</keyword>
<feature type="transmembrane region" description="Helical" evidence="1">
    <location>
        <begin position="57"/>
        <end position="79"/>
    </location>
</feature>